<dbReference type="GO" id="GO:0002753">
    <property type="term" value="P:cytoplasmic pattern recognition receptor signaling pathway"/>
    <property type="evidence" value="ECO:0007669"/>
    <property type="project" value="TreeGrafter"/>
</dbReference>
<dbReference type="GO" id="GO:0003727">
    <property type="term" value="F:single-stranded RNA binding"/>
    <property type="evidence" value="ECO:0007669"/>
    <property type="project" value="TreeGrafter"/>
</dbReference>
<dbReference type="GO" id="GO:0008270">
    <property type="term" value="F:zinc ion binding"/>
    <property type="evidence" value="ECO:0007669"/>
    <property type="project" value="TreeGrafter"/>
</dbReference>
<feature type="domain" description="Helicase ATP-binding" evidence="1">
    <location>
        <begin position="14"/>
        <end position="178"/>
    </location>
</feature>
<accession>A0A8C4QRT8</accession>
<dbReference type="SMART" id="SM00490">
    <property type="entry name" value="HELICc"/>
    <property type="match status" value="1"/>
</dbReference>
<dbReference type="Proteomes" id="UP000694388">
    <property type="component" value="Unplaced"/>
</dbReference>
<organism evidence="3 4">
    <name type="scientific">Eptatretus burgeri</name>
    <name type="common">Inshore hagfish</name>
    <dbReference type="NCBI Taxonomy" id="7764"/>
    <lineage>
        <taxon>Eukaryota</taxon>
        <taxon>Metazoa</taxon>
        <taxon>Chordata</taxon>
        <taxon>Craniata</taxon>
        <taxon>Vertebrata</taxon>
        <taxon>Cyclostomata</taxon>
        <taxon>Myxini</taxon>
        <taxon>Myxiniformes</taxon>
        <taxon>Myxinidae</taxon>
        <taxon>Eptatretinae</taxon>
        <taxon>Eptatretus</taxon>
    </lineage>
</organism>
<dbReference type="InterPro" id="IPR027417">
    <property type="entry name" value="P-loop_NTPase"/>
</dbReference>
<evidence type="ECO:0000259" key="1">
    <source>
        <dbReference type="PROSITE" id="PS51192"/>
    </source>
</evidence>
<dbReference type="AlphaFoldDB" id="A0A8C4QRT8"/>
<dbReference type="PROSITE" id="PS51194">
    <property type="entry name" value="HELICASE_CTER"/>
    <property type="match status" value="1"/>
</dbReference>
<evidence type="ECO:0000313" key="4">
    <source>
        <dbReference type="Proteomes" id="UP000694388"/>
    </source>
</evidence>
<dbReference type="GO" id="GO:0003725">
    <property type="term" value="F:double-stranded RNA binding"/>
    <property type="evidence" value="ECO:0007669"/>
    <property type="project" value="TreeGrafter"/>
</dbReference>
<dbReference type="GO" id="GO:0003677">
    <property type="term" value="F:DNA binding"/>
    <property type="evidence" value="ECO:0007669"/>
    <property type="project" value="InterPro"/>
</dbReference>
<name>A0A8C4QRT8_EPTBU</name>
<dbReference type="Gene3D" id="1.20.1320.30">
    <property type="match status" value="1"/>
</dbReference>
<reference evidence="3" key="1">
    <citation type="submission" date="2025-08" db="UniProtKB">
        <authorList>
            <consortium name="Ensembl"/>
        </authorList>
    </citation>
    <scope>IDENTIFICATION</scope>
</reference>
<dbReference type="GO" id="GO:0016787">
    <property type="term" value="F:hydrolase activity"/>
    <property type="evidence" value="ECO:0007669"/>
    <property type="project" value="InterPro"/>
</dbReference>
<dbReference type="GO" id="GO:0140374">
    <property type="term" value="P:antiviral innate immune response"/>
    <property type="evidence" value="ECO:0007669"/>
    <property type="project" value="TreeGrafter"/>
</dbReference>
<dbReference type="PROSITE" id="PS51192">
    <property type="entry name" value="HELICASE_ATP_BIND_1"/>
    <property type="match status" value="1"/>
</dbReference>
<dbReference type="OMA" id="ADHIQCH"/>
<dbReference type="PANTHER" id="PTHR14074">
    <property type="entry name" value="HELICASE WITH DEATH DOMAIN-RELATED"/>
    <property type="match status" value="1"/>
</dbReference>
<dbReference type="GO" id="GO:0005524">
    <property type="term" value="F:ATP binding"/>
    <property type="evidence" value="ECO:0007669"/>
    <property type="project" value="InterPro"/>
</dbReference>
<dbReference type="SUPFAM" id="SSF52540">
    <property type="entry name" value="P-loop containing nucleoside triphosphate hydrolases"/>
    <property type="match status" value="2"/>
</dbReference>
<dbReference type="Pfam" id="PF18119">
    <property type="entry name" value="RIG-I_C"/>
    <property type="match status" value="1"/>
</dbReference>
<dbReference type="InterPro" id="IPR051363">
    <property type="entry name" value="RLR_Helicase"/>
</dbReference>
<reference evidence="3" key="2">
    <citation type="submission" date="2025-09" db="UniProtKB">
        <authorList>
            <consortium name="Ensembl"/>
        </authorList>
    </citation>
    <scope>IDENTIFICATION</scope>
</reference>
<dbReference type="Pfam" id="PF00271">
    <property type="entry name" value="Helicase_C"/>
    <property type="match status" value="1"/>
</dbReference>
<evidence type="ECO:0000313" key="3">
    <source>
        <dbReference type="Ensembl" id="ENSEBUP00000019471.1"/>
    </source>
</evidence>
<dbReference type="Ensembl" id="ENSEBUT00000020047.1">
    <property type="protein sequence ID" value="ENSEBUP00000019471.1"/>
    <property type="gene ID" value="ENSEBUG00000012092.1"/>
</dbReference>
<dbReference type="InterPro" id="IPR001650">
    <property type="entry name" value="Helicase_C-like"/>
</dbReference>
<evidence type="ECO:0000259" key="2">
    <source>
        <dbReference type="PROSITE" id="PS51194"/>
    </source>
</evidence>
<dbReference type="Pfam" id="PF04851">
    <property type="entry name" value="ResIII"/>
    <property type="match status" value="1"/>
</dbReference>
<dbReference type="InterPro" id="IPR006935">
    <property type="entry name" value="Helicase/UvrB_N"/>
</dbReference>
<dbReference type="SMART" id="SM00487">
    <property type="entry name" value="DEXDc"/>
    <property type="match status" value="1"/>
</dbReference>
<proteinExistence type="predicted"/>
<dbReference type="GO" id="GO:0005737">
    <property type="term" value="C:cytoplasm"/>
    <property type="evidence" value="ECO:0007669"/>
    <property type="project" value="TreeGrafter"/>
</dbReference>
<dbReference type="InterPro" id="IPR041204">
    <property type="entry name" value="RIG-I-like_C"/>
</dbReference>
<dbReference type="GeneTree" id="ENSGT00940000153173"/>
<keyword evidence="4" id="KW-1185">Reference proteome</keyword>
<sequence length="592" mass="67775">MEEKIFEDYQVEVAQPALQGENIIICLPTGTGKTRVAAFIIQRHLSAATMEKKKVVVLVNKVALVEQHYREFHNFLKPHFKVTRVSGEAHHKGNFGIGLQDNDVIVCTAQIMENALCGELFCADFSLLIFDECHHTTKENIYNKIMEKHLPQIVGLTASPGVGGAKDVYKAQSHILKQRKIFCLWYCKYKSGCSMNCLCFQDRFGGILKEMMTEIHHNITEDVKHKFGTQSYEQWIVTLEKIGMYFQRVCAVHLRKYNDALLINQKLRMKDALNILLDFYDEEDFKYGNRVDEDTDDELEKVASDPLFENSCLNELQQAIMENFVKNSSSQGIVFTQTRKGAFALREWIGQNKILQSHKVKAHHLVGSGNGKNYKQMTSSQSQHQNEQKEVIDKFRNGTFNLLISTTVAEEGLDIKACNFVICYRMVTNEIAMVQKRGRARANDSSYILVACEDEDVSVRESTNRYRENMMAKAIKQVQGLRHEDYLKQLTLTLMRKTNPKKIAKFKKQPFVPPDDVVFLCRNCNHKSCHGSDIRVPLPSLQALNKIRSWSNTWNMPFNPDKSHTHYLYLSISLKGQSGNPLPSHIPPPLLS</sequence>
<dbReference type="Gene3D" id="3.40.50.300">
    <property type="entry name" value="P-loop containing nucleotide triphosphate hydrolases"/>
    <property type="match status" value="2"/>
</dbReference>
<dbReference type="InterPro" id="IPR014001">
    <property type="entry name" value="Helicase_ATP-bd"/>
</dbReference>
<feature type="domain" description="Helicase C-terminal" evidence="2">
    <location>
        <begin position="315"/>
        <end position="482"/>
    </location>
</feature>
<protein>
    <submittedName>
        <fullName evidence="3">Interferon induced with helicase C domain 1</fullName>
    </submittedName>
</protein>
<dbReference type="PANTHER" id="PTHR14074:SF37">
    <property type="entry name" value="INTERFERON-INDUCED HELICASE C DOMAIN-CONTAINING PROTEIN 1-LIKE"/>
    <property type="match status" value="1"/>
</dbReference>